<evidence type="ECO:0000313" key="4">
    <source>
        <dbReference type="EMBL" id="OBZ74338.1"/>
    </source>
</evidence>
<keyword evidence="2" id="KW-0597">Phosphoprotein</keyword>
<sequence length="623" mass="69615">MIRRAATYIHSHYQCVEARYAEQKCSRPVTLGPTIAILASADTISYVTLMLGIMRLGLVPFPLSIRNTAAGIAHLIRTNHVLQVYVSEDAATQRLCSGAVEILEQDGWHLDVVVMMQFDQLSDLRSGTAETEPDVTLGRLDLNKVVVISHSSGSTSVPKPIFIDNRTFLQYTMIPWFGEVDFCGTVVDTMGLANMTWPVASGMIIGVFKPSIPPVIPTPENYIEGIMATDTKVLFCVPSFVEAWFCDADLIPALKSLRAIVYGGAPLNKAVGDELIKMGVAVFPSYGTTEIGTFNMFIQVQSPARLLGDGLPDVCEPIVVHTEYFKPNVINARSRDGRGAFRTKDLLQHHPQDRSRWRMYGRADDQILLSTGEKTNPVPLEMILSQDPHLAGAVIFGQGRFQNGVLVEPKDDLKFNPDDQLKLIDFRNKIWPSVERVNKSAPGHSRLMKEMILVAHPSKPFSYTAKGTPRRQMVIDTYKSEIDTLYNVVEHSAQTDIPIPTSWTTDDLLEFVRNVVRRVMMTDLPDNVDIFQYGCDSMQTTYIRNSVMHALRVSAQNTLRDIPINFVYTHPTIASLVTFMLHCHQDVVDAVKYSEDESQHVARMEAMLAKYSKDGLDAISYVK</sequence>
<accession>A0A1C7MBV7</accession>
<dbReference type="InterPro" id="IPR042099">
    <property type="entry name" value="ANL_N_sf"/>
</dbReference>
<dbReference type="Pfam" id="PF00501">
    <property type="entry name" value="AMP-binding"/>
    <property type="match status" value="1"/>
</dbReference>
<dbReference type="STRING" id="5627.A0A1C7MBV7"/>
<dbReference type="SUPFAM" id="SSF47336">
    <property type="entry name" value="ACP-like"/>
    <property type="match status" value="1"/>
</dbReference>
<organism evidence="4 5">
    <name type="scientific">Grifola frondosa</name>
    <name type="common">Maitake</name>
    <name type="synonym">Polyporus frondosus</name>
    <dbReference type="NCBI Taxonomy" id="5627"/>
    <lineage>
        <taxon>Eukaryota</taxon>
        <taxon>Fungi</taxon>
        <taxon>Dikarya</taxon>
        <taxon>Basidiomycota</taxon>
        <taxon>Agaricomycotina</taxon>
        <taxon>Agaricomycetes</taxon>
        <taxon>Polyporales</taxon>
        <taxon>Grifolaceae</taxon>
        <taxon>Grifola</taxon>
    </lineage>
</organism>
<comment type="caution">
    <text evidence="4">The sequence shown here is derived from an EMBL/GenBank/DDBJ whole genome shotgun (WGS) entry which is preliminary data.</text>
</comment>
<keyword evidence="1" id="KW-0596">Phosphopantetheine</keyword>
<dbReference type="InterPro" id="IPR036736">
    <property type="entry name" value="ACP-like_sf"/>
</dbReference>
<dbReference type="SUPFAM" id="SSF56801">
    <property type="entry name" value="Acetyl-CoA synthetase-like"/>
    <property type="match status" value="1"/>
</dbReference>
<keyword evidence="4" id="KW-0436">Ligase</keyword>
<evidence type="ECO:0000313" key="5">
    <source>
        <dbReference type="Proteomes" id="UP000092993"/>
    </source>
</evidence>
<dbReference type="Pfam" id="PF23562">
    <property type="entry name" value="AMP-binding_C_3"/>
    <property type="match status" value="1"/>
</dbReference>
<dbReference type="Proteomes" id="UP000092993">
    <property type="component" value="Unassembled WGS sequence"/>
</dbReference>
<reference evidence="4 5" key="1">
    <citation type="submission" date="2016-03" db="EMBL/GenBank/DDBJ databases">
        <title>Whole genome sequencing of Grifola frondosa 9006-11.</title>
        <authorList>
            <person name="Min B."/>
            <person name="Park H."/>
            <person name="Kim J.-G."/>
            <person name="Cho H."/>
            <person name="Oh Y.-L."/>
            <person name="Kong W.-S."/>
            <person name="Choi I.-G."/>
        </authorList>
    </citation>
    <scope>NUCLEOTIDE SEQUENCE [LARGE SCALE GENOMIC DNA]</scope>
    <source>
        <strain evidence="4 5">9006-11</strain>
    </source>
</reference>
<dbReference type="OMA" id="YAITRRM"/>
<dbReference type="InterPro" id="IPR000873">
    <property type="entry name" value="AMP-dep_synth/lig_dom"/>
</dbReference>
<evidence type="ECO:0000256" key="2">
    <source>
        <dbReference type="ARBA" id="ARBA00022553"/>
    </source>
</evidence>
<dbReference type="PANTHER" id="PTHR43439:SF2">
    <property type="entry name" value="ENZYME, PUTATIVE (JCVI)-RELATED"/>
    <property type="match status" value="1"/>
</dbReference>
<evidence type="ECO:0000259" key="3">
    <source>
        <dbReference type="Pfam" id="PF00501"/>
    </source>
</evidence>
<dbReference type="PANTHER" id="PTHR43439">
    <property type="entry name" value="PHENYLACETATE-COENZYME A LIGASE"/>
    <property type="match status" value="1"/>
</dbReference>
<evidence type="ECO:0000256" key="1">
    <source>
        <dbReference type="ARBA" id="ARBA00022450"/>
    </source>
</evidence>
<dbReference type="InterPro" id="IPR051414">
    <property type="entry name" value="Adenylate-forming_Reductase"/>
</dbReference>
<name>A0A1C7MBV7_GRIFR</name>
<proteinExistence type="predicted"/>
<dbReference type="GO" id="GO:0016874">
    <property type="term" value="F:ligase activity"/>
    <property type="evidence" value="ECO:0007669"/>
    <property type="project" value="UniProtKB-KW"/>
</dbReference>
<gene>
    <name evidence="4" type="primary">fcbA2</name>
    <name evidence="4" type="ORF">A0H81_05765</name>
</gene>
<feature type="domain" description="AMP-dependent synthetase/ligase" evidence="3">
    <location>
        <begin position="35"/>
        <end position="302"/>
    </location>
</feature>
<dbReference type="OrthoDB" id="429813at2759"/>
<keyword evidence="5" id="KW-1185">Reference proteome</keyword>
<dbReference type="EMBL" id="LUGG01000005">
    <property type="protein sequence ID" value="OBZ74338.1"/>
    <property type="molecule type" value="Genomic_DNA"/>
</dbReference>
<dbReference type="Gene3D" id="3.40.50.12780">
    <property type="entry name" value="N-terminal domain of ligase-like"/>
    <property type="match status" value="1"/>
</dbReference>
<dbReference type="AlphaFoldDB" id="A0A1C7MBV7"/>
<protein>
    <submittedName>
        <fullName evidence="4">4-chlorobenzoate--CoA ligase</fullName>
    </submittedName>
</protein>